<dbReference type="InterPro" id="IPR011006">
    <property type="entry name" value="CheY-like_superfamily"/>
</dbReference>
<dbReference type="Gene3D" id="3.40.50.2300">
    <property type="match status" value="1"/>
</dbReference>
<evidence type="ECO:0000259" key="6">
    <source>
        <dbReference type="PROSITE" id="PS50043"/>
    </source>
</evidence>
<evidence type="ECO:0000256" key="4">
    <source>
        <dbReference type="ARBA" id="ARBA00023163"/>
    </source>
</evidence>
<dbReference type="SMART" id="SM00421">
    <property type="entry name" value="HTH_LUXR"/>
    <property type="match status" value="1"/>
</dbReference>
<feature type="domain" description="Response regulatory" evidence="7">
    <location>
        <begin position="3"/>
        <end position="121"/>
    </location>
</feature>
<dbReference type="InterPro" id="IPR000792">
    <property type="entry name" value="Tscrpt_reg_LuxR_C"/>
</dbReference>
<dbReference type="PROSITE" id="PS50043">
    <property type="entry name" value="HTH_LUXR_2"/>
    <property type="match status" value="1"/>
</dbReference>
<proteinExistence type="predicted"/>
<dbReference type="GO" id="GO:0000160">
    <property type="term" value="P:phosphorelay signal transduction system"/>
    <property type="evidence" value="ECO:0007669"/>
    <property type="project" value="InterPro"/>
</dbReference>
<dbReference type="InterPro" id="IPR039420">
    <property type="entry name" value="WalR-like"/>
</dbReference>
<dbReference type="GO" id="GO:0006355">
    <property type="term" value="P:regulation of DNA-templated transcription"/>
    <property type="evidence" value="ECO:0007669"/>
    <property type="project" value="InterPro"/>
</dbReference>
<evidence type="ECO:0000313" key="9">
    <source>
        <dbReference type="Proteomes" id="UP000256485"/>
    </source>
</evidence>
<protein>
    <submittedName>
        <fullName evidence="8">LuxR family two component transcriptional regulator</fullName>
    </submittedName>
</protein>
<dbReference type="AlphaFoldDB" id="A0A3D9V5B4"/>
<dbReference type="Proteomes" id="UP000256485">
    <property type="component" value="Unassembled WGS sequence"/>
</dbReference>
<dbReference type="OrthoDB" id="9808843at2"/>
<sequence>MIRVVVVDDQALVRMGLHTLLDAEDDMELVGEAADGQEAVELIRRTVPDVVLMDIRMPGLDGLEALRRIVAEPALAGVRVIMLTTFELDEYVFEALRLGASGFLLKDAEPTELLRAIRVVAEGGSLLSPSVTRRVIEEFAARRPAAAAPHPDIGRLTEREREILSWVATGRSNDEIAAELVVSPATVRTHVSRAMVKLGARDRAQLVVFAVQSGLTCPD</sequence>
<organism evidence="8 9">
    <name type="scientific">Thermasporomyces composti</name>
    <dbReference type="NCBI Taxonomy" id="696763"/>
    <lineage>
        <taxon>Bacteria</taxon>
        <taxon>Bacillati</taxon>
        <taxon>Actinomycetota</taxon>
        <taxon>Actinomycetes</taxon>
        <taxon>Propionibacteriales</taxon>
        <taxon>Nocardioidaceae</taxon>
        <taxon>Thermasporomyces</taxon>
    </lineage>
</organism>
<evidence type="ECO:0000256" key="2">
    <source>
        <dbReference type="ARBA" id="ARBA00023015"/>
    </source>
</evidence>
<keyword evidence="1 5" id="KW-0597">Phosphoprotein</keyword>
<evidence type="ECO:0000313" key="8">
    <source>
        <dbReference type="EMBL" id="REF36948.1"/>
    </source>
</evidence>
<evidence type="ECO:0000256" key="1">
    <source>
        <dbReference type="ARBA" id="ARBA00022553"/>
    </source>
</evidence>
<keyword evidence="2" id="KW-0805">Transcription regulation</keyword>
<evidence type="ECO:0000256" key="5">
    <source>
        <dbReference type="PROSITE-ProRule" id="PRU00169"/>
    </source>
</evidence>
<dbReference type="SUPFAM" id="SSF52172">
    <property type="entry name" value="CheY-like"/>
    <property type="match status" value="1"/>
</dbReference>
<keyword evidence="4" id="KW-0804">Transcription</keyword>
<dbReference type="InterPro" id="IPR058245">
    <property type="entry name" value="NreC/VraR/RcsB-like_REC"/>
</dbReference>
<dbReference type="PROSITE" id="PS00622">
    <property type="entry name" value="HTH_LUXR_1"/>
    <property type="match status" value="1"/>
</dbReference>
<name>A0A3D9V5B4_THECX</name>
<dbReference type="PANTHER" id="PTHR43214">
    <property type="entry name" value="TWO-COMPONENT RESPONSE REGULATOR"/>
    <property type="match status" value="1"/>
</dbReference>
<dbReference type="EMBL" id="QTUC01000001">
    <property type="protein sequence ID" value="REF36948.1"/>
    <property type="molecule type" value="Genomic_DNA"/>
</dbReference>
<feature type="modified residue" description="4-aspartylphosphate" evidence="5">
    <location>
        <position position="54"/>
    </location>
</feature>
<keyword evidence="9" id="KW-1185">Reference proteome</keyword>
<reference evidence="8 9" key="1">
    <citation type="submission" date="2018-08" db="EMBL/GenBank/DDBJ databases">
        <title>Sequencing the genomes of 1000 actinobacteria strains.</title>
        <authorList>
            <person name="Klenk H.-P."/>
        </authorList>
    </citation>
    <scope>NUCLEOTIDE SEQUENCE [LARGE SCALE GENOMIC DNA]</scope>
    <source>
        <strain evidence="8 9">DSM 22891</strain>
    </source>
</reference>
<accession>A0A3D9V5B4</accession>
<dbReference type="CDD" id="cd06170">
    <property type="entry name" value="LuxR_C_like"/>
    <property type="match status" value="1"/>
</dbReference>
<dbReference type="InterPro" id="IPR001789">
    <property type="entry name" value="Sig_transdc_resp-reg_receiver"/>
</dbReference>
<dbReference type="InterPro" id="IPR016032">
    <property type="entry name" value="Sig_transdc_resp-reg_C-effctor"/>
</dbReference>
<dbReference type="PROSITE" id="PS50110">
    <property type="entry name" value="RESPONSE_REGULATORY"/>
    <property type="match status" value="1"/>
</dbReference>
<dbReference type="PANTHER" id="PTHR43214:SF24">
    <property type="entry name" value="TRANSCRIPTIONAL REGULATORY PROTEIN NARL-RELATED"/>
    <property type="match status" value="1"/>
</dbReference>
<dbReference type="CDD" id="cd17535">
    <property type="entry name" value="REC_NarL-like"/>
    <property type="match status" value="1"/>
</dbReference>
<dbReference type="SMART" id="SM00448">
    <property type="entry name" value="REC"/>
    <property type="match status" value="1"/>
</dbReference>
<evidence type="ECO:0000256" key="3">
    <source>
        <dbReference type="ARBA" id="ARBA00023125"/>
    </source>
</evidence>
<dbReference type="GO" id="GO:0003677">
    <property type="term" value="F:DNA binding"/>
    <property type="evidence" value="ECO:0007669"/>
    <property type="project" value="UniProtKB-KW"/>
</dbReference>
<evidence type="ECO:0000259" key="7">
    <source>
        <dbReference type="PROSITE" id="PS50110"/>
    </source>
</evidence>
<dbReference type="SUPFAM" id="SSF46894">
    <property type="entry name" value="C-terminal effector domain of the bipartite response regulators"/>
    <property type="match status" value="1"/>
</dbReference>
<comment type="caution">
    <text evidence="8">The sequence shown here is derived from an EMBL/GenBank/DDBJ whole genome shotgun (WGS) entry which is preliminary data.</text>
</comment>
<dbReference type="Pfam" id="PF00196">
    <property type="entry name" value="GerE"/>
    <property type="match status" value="1"/>
</dbReference>
<dbReference type="Pfam" id="PF00072">
    <property type="entry name" value="Response_reg"/>
    <property type="match status" value="1"/>
</dbReference>
<keyword evidence="3" id="KW-0238">DNA-binding</keyword>
<dbReference type="PRINTS" id="PR00038">
    <property type="entry name" value="HTHLUXR"/>
</dbReference>
<dbReference type="RefSeq" id="WP_115850494.1">
    <property type="nucleotide sequence ID" value="NZ_QTUC01000001.1"/>
</dbReference>
<feature type="domain" description="HTH luxR-type" evidence="6">
    <location>
        <begin position="149"/>
        <end position="214"/>
    </location>
</feature>
<gene>
    <name evidence="8" type="ORF">DFJ64_2384</name>
</gene>